<dbReference type="SUPFAM" id="SSF56300">
    <property type="entry name" value="Metallo-dependent phosphatases"/>
    <property type="match status" value="1"/>
</dbReference>
<dbReference type="Gene3D" id="3.60.21.10">
    <property type="match status" value="1"/>
</dbReference>
<sequence>MLHALGAAVMLRHRRGIKLDALIQVGDLGAFPSPERWDEPSRRFAADSPAQGDFFRLLDPAPRLAEGVRLALEEVPAFLFVSGNHEDHDWLATLHGEAAVTPVDPLGAYRHVACGQVVDVAGQRVGFLGLADMPGRLDFDPDAYAQFRAAVPGSVDILITHDGPHGMSRNVHGVTQGSAKLTALIEHLQPRLHVSGHYHHESGPRQYGRTRSYALAQLVPPKITRWSPEPVNPGQSVAAGGVALLDTDTDTFEYIGDPWLAEVSGDDLDLAALVTAARAS</sequence>
<reference evidence="1 2" key="1">
    <citation type="submission" date="2019-10" db="EMBL/GenBank/DDBJ databases">
        <title>Whole genome shotgun sequence of Acrocarpospora corrugata NBRC 13972.</title>
        <authorList>
            <person name="Ichikawa N."/>
            <person name="Kimura A."/>
            <person name="Kitahashi Y."/>
            <person name="Komaki H."/>
            <person name="Oguchi A."/>
        </authorList>
    </citation>
    <scope>NUCLEOTIDE SEQUENCE [LARGE SCALE GENOMIC DNA]</scope>
    <source>
        <strain evidence="1 2">NBRC 13972</strain>
    </source>
</reference>
<dbReference type="Proteomes" id="UP000334990">
    <property type="component" value="Unassembled WGS sequence"/>
</dbReference>
<keyword evidence="2" id="KW-1185">Reference proteome</keyword>
<gene>
    <name evidence="1" type="ORF">Acor_34840</name>
</gene>
<comment type="caution">
    <text evidence="1">The sequence shown here is derived from an EMBL/GenBank/DDBJ whole genome shotgun (WGS) entry which is preliminary data.</text>
</comment>
<dbReference type="InterPro" id="IPR029052">
    <property type="entry name" value="Metallo-depent_PP-like"/>
</dbReference>
<protein>
    <recommendedName>
        <fullName evidence="3">Calcineurin-like phosphoesterase domain-containing protein</fullName>
    </recommendedName>
</protein>
<evidence type="ECO:0000313" key="2">
    <source>
        <dbReference type="Proteomes" id="UP000334990"/>
    </source>
</evidence>
<dbReference type="EMBL" id="BLAD01000050">
    <property type="protein sequence ID" value="GES01420.1"/>
    <property type="molecule type" value="Genomic_DNA"/>
</dbReference>
<dbReference type="AlphaFoldDB" id="A0A5M3VZP3"/>
<proteinExistence type="predicted"/>
<evidence type="ECO:0000313" key="1">
    <source>
        <dbReference type="EMBL" id="GES01420.1"/>
    </source>
</evidence>
<name>A0A5M3VZP3_9ACTN</name>
<organism evidence="1 2">
    <name type="scientific">Acrocarpospora corrugata</name>
    <dbReference type="NCBI Taxonomy" id="35763"/>
    <lineage>
        <taxon>Bacteria</taxon>
        <taxon>Bacillati</taxon>
        <taxon>Actinomycetota</taxon>
        <taxon>Actinomycetes</taxon>
        <taxon>Streptosporangiales</taxon>
        <taxon>Streptosporangiaceae</taxon>
        <taxon>Acrocarpospora</taxon>
    </lineage>
</organism>
<accession>A0A5M3VZP3</accession>
<evidence type="ECO:0008006" key="3">
    <source>
        <dbReference type="Google" id="ProtNLM"/>
    </source>
</evidence>